<dbReference type="Proteomes" id="UP000261325">
    <property type="component" value="Unassembled WGS sequence"/>
</dbReference>
<organism evidence="2 3">
    <name type="scientific">Marinobacter nauticus</name>
    <name type="common">Marinobacter hydrocarbonoclasticus</name>
    <name type="synonym">Marinobacter aquaeolei</name>
    <dbReference type="NCBI Taxonomy" id="2743"/>
    <lineage>
        <taxon>Bacteria</taxon>
        <taxon>Pseudomonadati</taxon>
        <taxon>Pseudomonadota</taxon>
        <taxon>Gammaproteobacteria</taxon>
        <taxon>Pseudomonadales</taxon>
        <taxon>Marinobacteraceae</taxon>
        <taxon>Marinobacter</taxon>
    </lineage>
</organism>
<dbReference type="AlphaFoldDB" id="A0A3B8WHL6"/>
<name>A0A3B8WHL6_MARNT</name>
<reference evidence="2 3" key="1">
    <citation type="journal article" date="2018" name="Nat. Biotechnol.">
        <title>A standardized bacterial taxonomy based on genome phylogeny substantially revises the tree of life.</title>
        <authorList>
            <person name="Parks D.H."/>
            <person name="Chuvochina M."/>
            <person name="Waite D.W."/>
            <person name="Rinke C."/>
            <person name="Skarshewski A."/>
            <person name="Chaumeil P.A."/>
            <person name="Hugenholtz P."/>
        </authorList>
    </citation>
    <scope>NUCLEOTIDE SEQUENCE [LARGE SCALE GENOMIC DNA]</scope>
    <source>
        <strain evidence="2">UBA9049</strain>
    </source>
</reference>
<proteinExistence type="predicted"/>
<feature type="non-terminal residue" evidence="2">
    <location>
        <position position="44"/>
    </location>
</feature>
<gene>
    <name evidence="2" type="ORF">DCF82_06170</name>
</gene>
<evidence type="ECO:0000313" key="3">
    <source>
        <dbReference type="Proteomes" id="UP000261325"/>
    </source>
</evidence>
<evidence type="ECO:0000256" key="1">
    <source>
        <dbReference type="SAM" id="MobiDB-lite"/>
    </source>
</evidence>
<protein>
    <submittedName>
        <fullName evidence="2">Succinylglutamate desuccinylase</fullName>
    </submittedName>
</protein>
<feature type="region of interest" description="Disordered" evidence="1">
    <location>
        <begin position="22"/>
        <end position="44"/>
    </location>
</feature>
<dbReference type="EMBL" id="DLYI01000074">
    <property type="protein sequence ID" value="HAC27382.1"/>
    <property type="molecule type" value="Genomic_DNA"/>
</dbReference>
<sequence length="44" mass="4839">MNASNRLFDFHPDWLSHTLANASADLPETKTALPDGTQVSRKAN</sequence>
<evidence type="ECO:0000313" key="2">
    <source>
        <dbReference type="EMBL" id="HAC27382.1"/>
    </source>
</evidence>
<accession>A0A3B8WHL6</accession>
<comment type="caution">
    <text evidence="2">The sequence shown here is derived from an EMBL/GenBank/DDBJ whole genome shotgun (WGS) entry which is preliminary data.</text>
</comment>